<evidence type="ECO:0000256" key="4">
    <source>
        <dbReference type="ARBA" id="ARBA00022984"/>
    </source>
</evidence>
<name>A0A347WJU3_9LACT</name>
<dbReference type="Gene3D" id="3.40.50.1860">
    <property type="match status" value="2"/>
</dbReference>
<dbReference type="InterPro" id="IPR015942">
    <property type="entry name" value="Asp/Glu/hydantoin_racemase"/>
</dbReference>
<dbReference type="RefSeq" id="WP_118990263.1">
    <property type="nucleotide sequence ID" value="NZ_CP023434.1"/>
</dbReference>
<comment type="catalytic activity">
    <reaction evidence="1 8">
        <text>L-glutamate = D-glutamate</text>
        <dbReference type="Rhea" id="RHEA:12813"/>
        <dbReference type="ChEBI" id="CHEBI:29985"/>
        <dbReference type="ChEBI" id="CHEBI:29986"/>
        <dbReference type="EC" id="5.1.1.3"/>
    </reaction>
</comment>
<organism evidence="9 10">
    <name type="scientific">Suicoccus acidiformans</name>
    <dbReference type="NCBI Taxonomy" id="2036206"/>
    <lineage>
        <taxon>Bacteria</taxon>
        <taxon>Bacillati</taxon>
        <taxon>Bacillota</taxon>
        <taxon>Bacilli</taxon>
        <taxon>Lactobacillales</taxon>
        <taxon>Aerococcaceae</taxon>
        <taxon>Suicoccus</taxon>
    </lineage>
</organism>
<keyword evidence="4 8" id="KW-0573">Peptidoglycan synthesis</keyword>
<dbReference type="GO" id="GO:0009252">
    <property type="term" value="P:peptidoglycan biosynthetic process"/>
    <property type="evidence" value="ECO:0007669"/>
    <property type="project" value="UniProtKB-UniRule"/>
</dbReference>
<evidence type="ECO:0000256" key="3">
    <source>
        <dbReference type="ARBA" id="ARBA00022960"/>
    </source>
</evidence>
<dbReference type="NCBIfam" id="TIGR00067">
    <property type="entry name" value="glut_race"/>
    <property type="match status" value="1"/>
</dbReference>
<evidence type="ECO:0000256" key="8">
    <source>
        <dbReference type="HAMAP-Rule" id="MF_00258"/>
    </source>
</evidence>
<evidence type="ECO:0000256" key="5">
    <source>
        <dbReference type="ARBA" id="ARBA00023235"/>
    </source>
</evidence>
<dbReference type="GO" id="GO:0042802">
    <property type="term" value="F:identical protein binding"/>
    <property type="evidence" value="ECO:0007669"/>
    <property type="project" value="UniProtKB-ARBA"/>
</dbReference>
<dbReference type="KEGG" id="abae:CL176_04680"/>
<dbReference type="PANTHER" id="PTHR21198:SF2">
    <property type="entry name" value="GLUTAMATE RACEMASE"/>
    <property type="match status" value="1"/>
</dbReference>
<evidence type="ECO:0000313" key="10">
    <source>
        <dbReference type="Proteomes" id="UP000263232"/>
    </source>
</evidence>
<dbReference type="Proteomes" id="UP000263232">
    <property type="component" value="Chromosome"/>
</dbReference>
<keyword evidence="10" id="KW-1185">Reference proteome</keyword>
<dbReference type="InterPro" id="IPR001920">
    <property type="entry name" value="Asp/Glu_race"/>
</dbReference>
<dbReference type="SUPFAM" id="SSF53681">
    <property type="entry name" value="Aspartate/glutamate racemase"/>
    <property type="match status" value="2"/>
</dbReference>
<dbReference type="FunFam" id="3.40.50.1860:FF:000002">
    <property type="entry name" value="Glutamate racemase"/>
    <property type="match status" value="1"/>
</dbReference>
<feature type="active site" description="Proton donor/acceptor" evidence="8">
    <location>
        <position position="184"/>
    </location>
</feature>
<comment type="function">
    <text evidence="8">Provides the (R)-glutamate required for cell wall biosynthesis.</text>
</comment>
<dbReference type="NCBIfam" id="NF002035">
    <property type="entry name" value="PRK00865.1-3"/>
    <property type="match status" value="1"/>
</dbReference>
<comment type="similarity">
    <text evidence="8">Belongs to the aspartate/glutamate racemases family.</text>
</comment>
<dbReference type="AlphaFoldDB" id="A0A347WJU3"/>
<gene>
    <name evidence="8" type="primary">murI</name>
    <name evidence="9" type="ORF">CL176_04680</name>
</gene>
<reference evidence="9 10" key="1">
    <citation type="submission" date="2017-09" db="EMBL/GenBank/DDBJ databases">
        <title>Complete genome sequence of Oxytococcus suis strain ZY16052.</title>
        <authorList>
            <person name="Li F."/>
        </authorList>
    </citation>
    <scope>NUCLEOTIDE SEQUENCE [LARGE SCALE GENOMIC DNA]</scope>
    <source>
        <strain evidence="9 10">ZY16052</strain>
    </source>
</reference>
<dbReference type="OrthoDB" id="9801055at2"/>
<feature type="active site" description="Proton donor/acceptor" evidence="8">
    <location>
        <position position="73"/>
    </location>
</feature>
<dbReference type="EC" id="5.1.1.3" evidence="2 8"/>
<evidence type="ECO:0000256" key="7">
    <source>
        <dbReference type="ARBA" id="ARBA00070053"/>
    </source>
</evidence>
<comment type="pathway">
    <text evidence="8">Cell wall biogenesis; peptidoglycan biosynthesis.</text>
</comment>
<dbReference type="GO" id="GO:0008360">
    <property type="term" value="P:regulation of cell shape"/>
    <property type="evidence" value="ECO:0007669"/>
    <property type="project" value="UniProtKB-KW"/>
</dbReference>
<dbReference type="EMBL" id="CP023434">
    <property type="protein sequence ID" value="AXY25350.1"/>
    <property type="molecule type" value="Genomic_DNA"/>
</dbReference>
<keyword evidence="5 8" id="KW-0413">Isomerase</keyword>
<dbReference type="UniPathway" id="UPA00219"/>
<evidence type="ECO:0000256" key="2">
    <source>
        <dbReference type="ARBA" id="ARBA00013090"/>
    </source>
</evidence>
<dbReference type="GO" id="GO:0008881">
    <property type="term" value="F:glutamate racemase activity"/>
    <property type="evidence" value="ECO:0007669"/>
    <property type="project" value="UniProtKB-UniRule"/>
</dbReference>
<dbReference type="InterPro" id="IPR033134">
    <property type="entry name" value="Asp/Glu_racemase_AS_2"/>
</dbReference>
<feature type="binding site" evidence="8">
    <location>
        <begin position="42"/>
        <end position="43"/>
    </location>
    <ligand>
        <name>substrate</name>
    </ligand>
</feature>
<feature type="binding site" evidence="8">
    <location>
        <begin position="185"/>
        <end position="186"/>
    </location>
    <ligand>
        <name>substrate</name>
    </ligand>
</feature>
<dbReference type="HAMAP" id="MF_00258">
    <property type="entry name" value="Glu_racemase"/>
    <property type="match status" value="1"/>
</dbReference>
<keyword evidence="6 8" id="KW-0961">Cell wall biogenesis/degradation</keyword>
<evidence type="ECO:0000313" key="9">
    <source>
        <dbReference type="EMBL" id="AXY25350.1"/>
    </source>
</evidence>
<feature type="binding site" evidence="8">
    <location>
        <begin position="10"/>
        <end position="11"/>
    </location>
    <ligand>
        <name>substrate</name>
    </ligand>
</feature>
<keyword evidence="3 8" id="KW-0133">Cell shape</keyword>
<evidence type="ECO:0000256" key="1">
    <source>
        <dbReference type="ARBA" id="ARBA00001602"/>
    </source>
</evidence>
<proteinExistence type="inferred from homology"/>
<dbReference type="InterPro" id="IPR004391">
    <property type="entry name" value="Glu_race"/>
</dbReference>
<protein>
    <recommendedName>
        <fullName evidence="7 8">Glutamate racemase</fullName>
        <ecNumber evidence="2 8">5.1.1.3</ecNumber>
    </recommendedName>
</protein>
<evidence type="ECO:0000256" key="6">
    <source>
        <dbReference type="ARBA" id="ARBA00023316"/>
    </source>
</evidence>
<dbReference type="Pfam" id="PF01177">
    <property type="entry name" value="Asp_Glu_race"/>
    <property type="match status" value="1"/>
</dbReference>
<dbReference type="PANTHER" id="PTHR21198">
    <property type="entry name" value="GLUTAMATE RACEMASE"/>
    <property type="match status" value="1"/>
</dbReference>
<dbReference type="PROSITE" id="PS00924">
    <property type="entry name" value="ASP_GLU_RACEMASE_2"/>
    <property type="match status" value="1"/>
</dbReference>
<dbReference type="GO" id="GO:0071555">
    <property type="term" value="P:cell wall organization"/>
    <property type="evidence" value="ECO:0007669"/>
    <property type="project" value="UniProtKB-KW"/>
</dbReference>
<sequence>MKHLPIGFIDSGYGGLTVVKQSLRQLPNESIIYVGDNARAPYGPRSLTEVKQYIWQLTNFLREKGIKMLVIACNTGTAAALDDLRQTLAIPVVGVIHSGCRAAIKQTKTGHIGVIGTQGTIDSGMYRDTLQEKSAKLNIQSVAAPEFVEIVEQNQIEDPAVHDIVQKRLAPFIGNDVDTLVLGCTHYPLMKQAIQDVVGSSVYLIDSGRETINEVSTLLDYFHLSRSAEEAAAAPPTQQFYTTGNPRLFARFAQKWLNDGSVYVHPLEIKGEYLVDNHTNR</sequence>
<accession>A0A347WJU3</accession>
<feature type="binding site" evidence="8">
    <location>
        <begin position="74"/>
        <end position="75"/>
    </location>
    <ligand>
        <name>substrate</name>
    </ligand>
</feature>